<dbReference type="STRING" id="1095778.SAMN04489842_4145"/>
<feature type="transmembrane region" description="Helical" evidence="2">
    <location>
        <begin position="135"/>
        <end position="158"/>
    </location>
</feature>
<feature type="transmembrane region" description="Helical" evidence="2">
    <location>
        <begin position="45"/>
        <end position="64"/>
    </location>
</feature>
<protein>
    <recommendedName>
        <fullName evidence="5">SPW repeat-containing protein</fullName>
    </recommendedName>
</protein>
<evidence type="ECO:0000256" key="1">
    <source>
        <dbReference type="SAM" id="MobiDB-lite"/>
    </source>
</evidence>
<gene>
    <name evidence="3" type="ORF">SAMN04489842_4145</name>
</gene>
<evidence type="ECO:0000256" key="2">
    <source>
        <dbReference type="SAM" id="Phobius"/>
    </source>
</evidence>
<feature type="transmembrane region" description="Helical" evidence="2">
    <location>
        <begin position="97"/>
        <end position="115"/>
    </location>
</feature>
<dbReference type="Proteomes" id="UP000198848">
    <property type="component" value="Unassembled WGS sequence"/>
</dbReference>
<name>A0A1H1J530_NATTX</name>
<feature type="compositionally biased region" description="Basic and acidic residues" evidence="1">
    <location>
        <begin position="13"/>
        <end position="31"/>
    </location>
</feature>
<dbReference type="RefSeq" id="WP_090386222.1">
    <property type="nucleotide sequence ID" value="NZ_FNLC01000008.1"/>
</dbReference>
<evidence type="ECO:0000313" key="4">
    <source>
        <dbReference type="Proteomes" id="UP000198848"/>
    </source>
</evidence>
<feature type="transmembrane region" description="Helical" evidence="2">
    <location>
        <begin position="70"/>
        <end position="90"/>
    </location>
</feature>
<accession>A0A1H1J530</accession>
<keyword evidence="2" id="KW-0812">Transmembrane</keyword>
<evidence type="ECO:0008006" key="5">
    <source>
        <dbReference type="Google" id="ProtNLM"/>
    </source>
</evidence>
<feature type="region of interest" description="Disordered" evidence="1">
    <location>
        <begin position="1"/>
        <end position="31"/>
    </location>
</feature>
<dbReference type="EMBL" id="FNLC01000008">
    <property type="protein sequence ID" value="SDR45039.1"/>
    <property type="molecule type" value="Genomic_DNA"/>
</dbReference>
<proteinExistence type="predicted"/>
<keyword evidence="2" id="KW-0472">Membrane</keyword>
<keyword evidence="2" id="KW-1133">Transmembrane helix</keyword>
<evidence type="ECO:0000313" key="3">
    <source>
        <dbReference type="EMBL" id="SDR45039.1"/>
    </source>
</evidence>
<organism evidence="3 4">
    <name type="scientific">Natronobacterium texcoconense</name>
    <dbReference type="NCBI Taxonomy" id="1095778"/>
    <lineage>
        <taxon>Archaea</taxon>
        <taxon>Methanobacteriati</taxon>
        <taxon>Methanobacteriota</taxon>
        <taxon>Stenosarchaea group</taxon>
        <taxon>Halobacteria</taxon>
        <taxon>Halobacteriales</taxon>
        <taxon>Natrialbaceae</taxon>
        <taxon>Natronobacterium</taxon>
    </lineage>
</organism>
<keyword evidence="4" id="KW-1185">Reference proteome</keyword>
<reference evidence="4" key="1">
    <citation type="submission" date="2016-10" db="EMBL/GenBank/DDBJ databases">
        <authorList>
            <person name="Varghese N."/>
            <person name="Submissions S."/>
        </authorList>
    </citation>
    <scope>NUCLEOTIDE SEQUENCE [LARGE SCALE GENOMIC DNA]</scope>
    <source>
        <strain evidence="4">DSM 24767</strain>
    </source>
</reference>
<dbReference type="AlphaFoldDB" id="A0A1H1J530"/>
<dbReference type="OrthoDB" id="169701at2157"/>
<sequence length="178" mass="19250">MTRPDWDADEHDPDAKHDERGHRSDDRTDRDVIEYRPNREQRGTWLSALLAVFGFATIGGVLVLEFAASHVWNGVLVGSVLLVVGAYNLYRRRSEEIGSVGAATLATIAGLWLATSPFLFGPESGEGVVAVGTTAGLWFLVIVGVATFAIGGVSAAVARKRRRDADARPTAVYDRRGQ</sequence>